<feature type="region of interest" description="Disordered" evidence="1">
    <location>
        <begin position="1"/>
        <end position="283"/>
    </location>
</feature>
<dbReference type="Proteomes" id="UP000054097">
    <property type="component" value="Unassembled WGS sequence"/>
</dbReference>
<evidence type="ECO:0000256" key="1">
    <source>
        <dbReference type="SAM" id="MobiDB-lite"/>
    </source>
</evidence>
<feature type="compositionally biased region" description="Basic and acidic residues" evidence="1">
    <location>
        <begin position="233"/>
        <end position="248"/>
    </location>
</feature>
<feature type="domain" description="DUF3752" evidence="2">
    <location>
        <begin position="125"/>
        <end position="275"/>
    </location>
</feature>
<accession>A0A0C3BMG1</accession>
<feature type="compositionally biased region" description="Basic and acidic residues" evidence="1">
    <location>
        <begin position="201"/>
        <end position="214"/>
    </location>
</feature>
<dbReference type="Pfam" id="PF12572">
    <property type="entry name" value="DUF3752"/>
    <property type="match status" value="1"/>
</dbReference>
<dbReference type="PANTHER" id="PTHR46370">
    <property type="entry name" value="GPALPP MOTIFS-CONTAINING PROTEIN 1"/>
    <property type="match status" value="1"/>
</dbReference>
<dbReference type="AlphaFoldDB" id="A0A0C3BMG1"/>
<feature type="compositionally biased region" description="Basic and acidic residues" evidence="1">
    <location>
        <begin position="87"/>
        <end position="121"/>
    </location>
</feature>
<gene>
    <name evidence="3" type="ORF">M408DRAFT_62041</name>
</gene>
<dbReference type="PANTHER" id="PTHR46370:SF1">
    <property type="entry name" value="GPALPP MOTIFS-CONTAINING PROTEIN 1"/>
    <property type="match status" value="1"/>
</dbReference>
<feature type="compositionally biased region" description="Low complexity" evidence="1">
    <location>
        <begin position="39"/>
        <end position="52"/>
    </location>
</feature>
<dbReference type="InterPro" id="IPR046331">
    <property type="entry name" value="GPAM1-like"/>
</dbReference>
<dbReference type="EMBL" id="KN824279">
    <property type="protein sequence ID" value="KIM32591.1"/>
    <property type="molecule type" value="Genomic_DNA"/>
</dbReference>
<proteinExistence type="predicted"/>
<evidence type="ECO:0000313" key="4">
    <source>
        <dbReference type="Proteomes" id="UP000054097"/>
    </source>
</evidence>
<dbReference type="OrthoDB" id="73491at2759"/>
<sequence>MIGPTLPPHLSQKSAENEENGPEVDQDEEEDTYGPTLPPALAARRAVATAPGPVAPPVVPKQVEQYENDEDDDDIGPKLPSASTSKQDAEDGVREFLEREERRRELAKEEAKPKAMKREEWMLAPPTASEALQSLDPTRIKNRQFSKATGRDEVSKDTSLWTETPAERQARLAEELSGKRKRPNAAVPDEGDEIAQKRRKIQQELRREIDDHNKVARPQSLFEMHQAAQANQPDKEENNAIWDRDRDMGSGGRLMDQSKRSKLIQDAKSLGDRFGSSKRGAYN</sequence>
<reference evidence="3 4" key="1">
    <citation type="submission" date="2014-04" db="EMBL/GenBank/DDBJ databases">
        <authorList>
            <consortium name="DOE Joint Genome Institute"/>
            <person name="Kuo A."/>
            <person name="Zuccaro A."/>
            <person name="Kohler A."/>
            <person name="Nagy L.G."/>
            <person name="Floudas D."/>
            <person name="Copeland A."/>
            <person name="Barry K.W."/>
            <person name="Cichocki N."/>
            <person name="Veneault-Fourrey C."/>
            <person name="LaButti K."/>
            <person name="Lindquist E.A."/>
            <person name="Lipzen A."/>
            <person name="Lundell T."/>
            <person name="Morin E."/>
            <person name="Murat C."/>
            <person name="Sun H."/>
            <person name="Tunlid A."/>
            <person name="Henrissat B."/>
            <person name="Grigoriev I.V."/>
            <person name="Hibbett D.S."/>
            <person name="Martin F."/>
            <person name="Nordberg H.P."/>
            <person name="Cantor M.N."/>
            <person name="Hua S.X."/>
        </authorList>
    </citation>
    <scope>NUCLEOTIDE SEQUENCE [LARGE SCALE GENOMIC DNA]</scope>
    <source>
        <strain evidence="3 4">MAFF 305830</strain>
    </source>
</reference>
<keyword evidence="4" id="KW-1185">Reference proteome</keyword>
<feature type="compositionally biased region" description="Acidic residues" evidence="1">
    <location>
        <begin position="17"/>
        <end position="32"/>
    </location>
</feature>
<reference evidence="4" key="2">
    <citation type="submission" date="2015-01" db="EMBL/GenBank/DDBJ databases">
        <title>Evolutionary Origins and Diversification of the Mycorrhizal Mutualists.</title>
        <authorList>
            <consortium name="DOE Joint Genome Institute"/>
            <consortium name="Mycorrhizal Genomics Consortium"/>
            <person name="Kohler A."/>
            <person name="Kuo A."/>
            <person name="Nagy L.G."/>
            <person name="Floudas D."/>
            <person name="Copeland A."/>
            <person name="Barry K.W."/>
            <person name="Cichocki N."/>
            <person name="Veneault-Fourrey C."/>
            <person name="LaButti K."/>
            <person name="Lindquist E.A."/>
            <person name="Lipzen A."/>
            <person name="Lundell T."/>
            <person name="Morin E."/>
            <person name="Murat C."/>
            <person name="Riley R."/>
            <person name="Ohm R."/>
            <person name="Sun H."/>
            <person name="Tunlid A."/>
            <person name="Henrissat B."/>
            <person name="Grigoriev I.V."/>
            <person name="Hibbett D.S."/>
            <person name="Martin F."/>
        </authorList>
    </citation>
    <scope>NUCLEOTIDE SEQUENCE [LARGE SCALE GENOMIC DNA]</scope>
    <source>
        <strain evidence="4">MAFF 305830</strain>
    </source>
</reference>
<evidence type="ECO:0000259" key="2">
    <source>
        <dbReference type="Pfam" id="PF12572"/>
    </source>
</evidence>
<dbReference type="HOGENOM" id="CLU_067132_0_1_1"/>
<feature type="compositionally biased region" description="Basic and acidic residues" evidence="1">
    <location>
        <begin position="165"/>
        <end position="178"/>
    </location>
</feature>
<evidence type="ECO:0000313" key="3">
    <source>
        <dbReference type="EMBL" id="KIM32591.1"/>
    </source>
</evidence>
<name>A0A0C3BMG1_SERVB</name>
<feature type="compositionally biased region" description="Basic and acidic residues" evidence="1">
    <location>
        <begin position="256"/>
        <end position="271"/>
    </location>
</feature>
<protein>
    <recommendedName>
        <fullName evidence="2">DUF3752 domain-containing protein</fullName>
    </recommendedName>
</protein>
<organism evidence="3 4">
    <name type="scientific">Serendipita vermifera MAFF 305830</name>
    <dbReference type="NCBI Taxonomy" id="933852"/>
    <lineage>
        <taxon>Eukaryota</taxon>
        <taxon>Fungi</taxon>
        <taxon>Dikarya</taxon>
        <taxon>Basidiomycota</taxon>
        <taxon>Agaricomycotina</taxon>
        <taxon>Agaricomycetes</taxon>
        <taxon>Sebacinales</taxon>
        <taxon>Serendipitaceae</taxon>
        <taxon>Serendipita</taxon>
    </lineage>
</organism>
<dbReference type="InterPro" id="IPR022226">
    <property type="entry name" value="DUF3752"/>
</dbReference>